<dbReference type="OrthoDB" id="4748974at2"/>
<dbReference type="AlphaFoldDB" id="A0A1X0B115"/>
<sequence>MPPMAPASPSGGTGITAGVLAGLGALANLGAGIFGLIGLAAINSDSTLGSSELSGGVSALLVVTVLISVVVGIVLLAGAITLLQRKMIGRWLVVAGCAMTIVGSLISLGLSAAVTARYGYYGGGGFAVLGLIFPVATLVLALLPATTAWIQAKPNPLAPQPYSPFQG</sequence>
<reference evidence="2 3" key="1">
    <citation type="submission" date="2017-02" db="EMBL/GenBank/DDBJ databases">
        <title>The new phylogeny of genus Mycobacterium.</title>
        <authorList>
            <person name="Tortoli E."/>
            <person name="Trovato A."/>
            <person name="Cirillo D.M."/>
        </authorList>
    </citation>
    <scope>NUCLEOTIDE SEQUENCE [LARGE SCALE GENOMIC DNA]</scope>
    <source>
        <strain evidence="2 3">RW6</strain>
    </source>
</reference>
<name>A0A1X0B115_9MYCO</name>
<feature type="transmembrane region" description="Helical" evidence="1">
    <location>
        <begin position="12"/>
        <end position="37"/>
    </location>
</feature>
<evidence type="ECO:0000313" key="3">
    <source>
        <dbReference type="Proteomes" id="UP000192448"/>
    </source>
</evidence>
<organism evidence="2 3">
    <name type="scientific">Mycobacterium aquaticum</name>
    <dbReference type="NCBI Taxonomy" id="1927124"/>
    <lineage>
        <taxon>Bacteria</taxon>
        <taxon>Bacillati</taxon>
        <taxon>Actinomycetota</taxon>
        <taxon>Actinomycetes</taxon>
        <taxon>Mycobacteriales</taxon>
        <taxon>Mycobacteriaceae</taxon>
        <taxon>Mycobacterium</taxon>
    </lineage>
</organism>
<evidence type="ECO:0000313" key="2">
    <source>
        <dbReference type="EMBL" id="ORA35980.1"/>
    </source>
</evidence>
<feature type="transmembrane region" description="Helical" evidence="1">
    <location>
        <begin position="91"/>
        <end position="114"/>
    </location>
</feature>
<keyword evidence="1" id="KW-0472">Membrane</keyword>
<evidence type="ECO:0000256" key="1">
    <source>
        <dbReference type="SAM" id="Phobius"/>
    </source>
</evidence>
<keyword evidence="1" id="KW-1133">Transmembrane helix</keyword>
<proteinExistence type="predicted"/>
<gene>
    <name evidence="2" type="ORF">BST13_12630</name>
</gene>
<accession>A0A1X0B115</accession>
<comment type="caution">
    <text evidence="2">The sequence shown here is derived from an EMBL/GenBank/DDBJ whole genome shotgun (WGS) entry which is preliminary data.</text>
</comment>
<keyword evidence="1" id="KW-0812">Transmembrane</keyword>
<dbReference type="STRING" id="1927124.BST13_12630"/>
<protein>
    <submittedName>
        <fullName evidence="2">Uncharacterized protein</fullName>
    </submittedName>
</protein>
<keyword evidence="3" id="KW-1185">Reference proteome</keyword>
<feature type="transmembrane region" description="Helical" evidence="1">
    <location>
        <begin position="120"/>
        <end position="143"/>
    </location>
</feature>
<dbReference type="Proteomes" id="UP000192448">
    <property type="component" value="Unassembled WGS sequence"/>
</dbReference>
<dbReference type="EMBL" id="MVHF01000010">
    <property type="protein sequence ID" value="ORA35980.1"/>
    <property type="molecule type" value="Genomic_DNA"/>
</dbReference>
<feature type="transmembrane region" description="Helical" evidence="1">
    <location>
        <begin position="57"/>
        <end position="79"/>
    </location>
</feature>